<dbReference type="Proteomes" id="UP000887565">
    <property type="component" value="Unplaced"/>
</dbReference>
<sequence length="74" mass="8387">MQYNNDEPIVTKLRSKKLISCANIEIPEKFSALGAEQSQQPKIYLRNQNFSSSCTLQAGLCKKCSQIWTIHIAQ</sequence>
<name>A0A915IUU1_ROMCU</name>
<keyword evidence="1" id="KW-1185">Reference proteome</keyword>
<evidence type="ECO:0000313" key="2">
    <source>
        <dbReference type="WBParaSite" id="nRc.2.0.1.t17159-RA"/>
    </source>
</evidence>
<reference evidence="2" key="1">
    <citation type="submission" date="2022-11" db="UniProtKB">
        <authorList>
            <consortium name="WormBaseParasite"/>
        </authorList>
    </citation>
    <scope>IDENTIFICATION</scope>
</reference>
<evidence type="ECO:0000313" key="1">
    <source>
        <dbReference type="Proteomes" id="UP000887565"/>
    </source>
</evidence>
<protein>
    <submittedName>
        <fullName evidence="2">Uncharacterized protein</fullName>
    </submittedName>
</protein>
<organism evidence="1 2">
    <name type="scientific">Romanomermis culicivorax</name>
    <name type="common">Nematode worm</name>
    <dbReference type="NCBI Taxonomy" id="13658"/>
    <lineage>
        <taxon>Eukaryota</taxon>
        <taxon>Metazoa</taxon>
        <taxon>Ecdysozoa</taxon>
        <taxon>Nematoda</taxon>
        <taxon>Enoplea</taxon>
        <taxon>Dorylaimia</taxon>
        <taxon>Mermithida</taxon>
        <taxon>Mermithoidea</taxon>
        <taxon>Mermithidae</taxon>
        <taxon>Romanomermis</taxon>
    </lineage>
</organism>
<proteinExistence type="predicted"/>
<dbReference type="WBParaSite" id="nRc.2.0.1.t17159-RA">
    <property type="protein sequence ID" value="nRc.2.0.1.t17159-RA"/>
    <property type="gene ID" value="nRc.2.0.1.g17159"/>
</dbReference>
<accession>A0A915IUU1</accession>
<dbReference type="AlphaFoldDB" id="A0A915IUU1"/>